<feature type="compositionally biased region" description="Pro residues" evidence="1">
    <location>
        <begin position="240"/>
        <end position="252"/>
    </location>
</feature>
<keyword evidence="3" id="KW-1185">Reference proteome</keyword>
<feature type="compositionally biased region" description="Basic and acidic residues" evidence="1">
    <location>
        <begin position="1"/>
        <end position="19"/>
    </location>
</feature>
<feature type="compositionally biased region" description="Pro residues" evidence="1">
    <location>
        <begin position="264"/>
        <end position="280"/>
    </location>
</feature>
<dbReference type="PANTHER" id="PTHR30634">
    <property type="entry name" value="OUTER MEMBRANE LOLAB LIPOPROTEIN INSERTION APPARATUS"/>
    <property type="match status" value="1"/>
</dbReference>
<dbReference type="Pfam" id="PF18934">
    <property type="entry name" value="DUF5682"/>
    <property type="match status" value="2"/>
</dbReference>
<dbReference type="InterPro" id="IPR043737">
    <property type="entry name" value="DUF5682"/>
</dbReference>
<sequence length="878" mass="92969">MSEHPIGRTRPAADPRAEPDATATGSARSRIDGTDIVGEPVADPAAAVTRVFGIRHHGPGSARSLRMALDEFRPDAILIEGPADADPLVGFVAADTMEPPVALLAYVPDSPARAAFWPFAVFSPEWQAMRYGVDHAVPVRFCDLPAANVLASDEDSRGDRTDPLGTLAAAAGFDDAERWWDSVVETVPDSAAFDAITEAMAALRADALDHASQAPAPPTDGNPPARTAHSTTAPSRTSPGAPPPTAPTPPFIPGSATTAHAPTPHGPPAGSPMPGDPPPVADAGTADTRKESPAASGADLRPVLDDSPTNRWAPLVVDEHTLRREAYMRQVLRQTLKDGARRVAVVCGAWHAPALAGPLGPAAPDARLLRGMPKTKAALTWVPWTHSRLAASSGYGAGVTSPGWYHHLFTETERPVARWLTKVAGVLRAHDLPVSSAHIIESVRLADTLAALRDRPLPGLAEVTEAVRSVMCGGDETMLRLVIDELVVGETLGGVPEDTPTVPLAADLRARSRTLRLKQEALARSIDLDLRKDRDVERSHLLHRLRLLGIDWGTPTVGEVRNTGTFRETWTLRWEPEFAVRIVEAAVWGTTLRTAAEAKILDTASRDGVSVTELADALEIALLADLGGATDGLIARLEAAAALDHDVTHLLGALPGLTRTLRYGDVRGTDTKALTHVADGLLVRICAGLPGAATGLDTDAAEALRAQIDAAHTAVSTRDDEHAGAEWLATLQRIADRDDVHGAITGRAVRLLCDAGRIDDADSARRLAAALSIGNTPAAKAAWIDGFLGGRGLLLVHDRELLRRIDDWLRELAEDQFVATLPLLRRTFGAFESGERRAIGQALRDTGSATTIAAPTAVDPERGRVALRAAAMILGAAR</sequence>
<comment type="caution">
    <text evidence="2">The sequence shown here is derived from an EMBL/GenBank/DDBJ whole genome shotgun (WGS) entry which is preliminary data.</text>
</comment>
<feature type="compositionally biased region" description="Low complexity" evidence="1">
    <location>
        <begin position="253"/>
        <end position="263"/>
    </location>
</feature>
<reference evidence="3" key="1">
    <citation type="journal article" date="2019" name="Int. J. Syst. Evol. Microbiol.">
        <title>The Global Catalogue of Microorganisms (GCM) 10K type strain sequencing project: providing services to taxonomists for standard genome sequencing and annotation.</title>
        <authorList>
            <consortium name="The Broad Institute Genomics Platform"/>
            <consortium name="The Broad Institute Genome Sequencing Center for Infectious Disease"/>
            <person name="Wu L."/>
            <person name="Ma J."/>
        </authorList>
    </citation>
    <scope>NUCLEOTIDE SEQUENCE [LARGE SCALE GENOMIC DNA]</scope>
    <source>
        <strain evidence="3">CGMCC 4.7204</strain>
    </source>
</reference>
<evidence type="ECO:0000313" key="2">
    <source>
        <dbReference type="EMBL" id="MFC4125446.1"/>
    </source>
</evidence>
<dbReference type="PANTHER" id="PTHR30634:SF14">
    <property type="match status" value="1"/>
</dbReference>
<evidence type="ECO:0000313" key="3">
    <source>
        <dbReference type="Proteomes" id="UP001595767"/>
    </source>
</evidence>
<dbReference type="InterPro" id="IPR050458">
    <property type="entry name" value="LolB"/>
</dbReference>
<feature type="region of interest" description="Disordered" evidence="1">
    <location>
        <begin position="1"/>
        <end position="38"/>
    </location>
</feature>
<organism evidence="2 3">
    <name type="scientific">Nocardia rhizosphaerae</name>
    <dbReference type="NCBI Taxonomy" id="1691571"/>
    <lineage>
        <taxon>Bacteria</taxon>
        <taxon>Bacillati</taxon>
        <taxon>Actinomycetota</taxon>
        <taxon>Actinomycetes</taxon>
        <taxon>Mycobacteriales</taxon>
        <taxon>Nocardiaceae</taxon>
        <taxon>Nocardia</taxon>
    </lineage>
</organism>
<gene>
    <name evidence="2" type="ORF">ACFOW8_10955</name>
</gene>
<dbReference type="RefSeq" id="WP_378549505.1">
    <property type="nucleotide sequence ID" value="NZ_JBHSBA010000005.1"/>
</dbReference>
<protein>
    <submittedName>
        <fullName evidence="2">DUF5682 family protein</fullName>
    </submittedName>
</protein>
<proteinExistence type="predicted"/>
<accession>A0ABV8L422</accession>
<evidence type="ECO:0000256" key="1">
    <source>
        <dbReference type="SAM" id="MobiDB-lite"/>
    </source>
</evidence>
<dbReference type="EMBL" id="JBHSBA010000005">
    <property type="protein sequence ID" value="MFC4125446.1"/>
    <property type="molecule type" value="Genomic_DNA"/>
</dbReference>
<dbReference type="Proteomes" id="UP001595767">
    <property type="component" value="Unassembled WGS sequence"/>
</dbReference>
<name>A0ABV8L422_9NOCA</name>
<feature type="region of interest" description="Disordered" evidence="1">
    <location>
        <begin position="211"/>
        <end position="310"/>
    </location>
</feature>
<feature type="compositionally biased region" description="Low complexity" evidence="1">
    <location>
        <begin position="230"/>
        <end position="239"/>
    </location>
</feature>